<keyword evidence="2" id="KW-1185">Reference proteome</keyword>
<dbReference type="Gene3D" id="1.20.5.170">
    <property type="match status" value="1"/>
</dbReference>
<dbReference type="RefSeq" id="WP_112925903.1">
    <property type="nucleotide sequence ID" value="NZ_CP029556.1"/>
</dbReference>
<organism evidence="1 2">
    <name type="scientific">Solilutibacter oculi</name>
    <dbReference type="NCBI Taxonomy" id="2698682"/>
    <lineage>
        <taxon>Bacteria</taxon>
        <taxon>Pseudomonadati</taxon>
        <taxon>Pseudomonadota</taxon>
        <taxon>Gammaproteobacteria</taxon>
        <taxon>Lysobacterales</taxon>
        <taxon>Lysobacteraceae</taxon>
        <taxon>Solilutibacter</taxon>
    </lineage>
</organism>
<sequence>MSKKTRLKAEAVAVTFSNPFEANAAIERIGHAQRERERIETAMNAELAEIRARFEDQAAPHAEVIKVLRQAVQVYCEGNRADLTKGGKKTYAFAAGEVSWRTRPPKVNVRGEGIVIATLKKLGLDRWIRTKEELDKNAILADPEAAALVEGVQGLSISQGEDFVIKPFETKIEEVQ</sequence>
<dbReference type="GO" id="GO:0003690">
    <property type="term" value="F:double-stranded DNA binding"/>
    <property type="evidence" value="ECO:0007669"/>
    <property type="project" value="InterPro"/>
</dbReference>
<dbReference type="InterPro" id="IPR009951">
    <property type="entry name" value="Host-nuc_inhib_Gam"/>
</dbReference>
<reference evidence="2" key="1">
    <citation type="submission" date="2018-05" db="EMBL/GenBank/DDBJ databases">
        <title>Luteimonas pekinense sp. nov., isolated from human Meibomian gland secretions, Beijing, China.</title>
        <authorList>
            <person name="Wen T."/>
            <person name="Bai H."/>
            <person name="Lv H."/>
        </authorList>
    </citation>
    <scope>NUCLEOTIDE SEQUENCE [LARGE SCALE GENOMIC DNA]</scope>
    <source>
        <strain evidence="2">83-4</strain>
    </source>
</reference>
<dbReference type="Proteomes" id="UP000251842">
    <property type="component" value="Chromosome"/>
</dbReference>
<dbReference type="AlphaFoldDB" id="A0A344J3S7"/>
<proteinExistence type="predicted"/>
<accession>A0A344J3S7</accession>
<evidence type="ECO:0000313" key="1">
    <source>
        <dbReference type="EMBL" id="AXA83687.1"/>
    </source>
</evidence>
<dbReference type="Pfam" id="PF07352">
    <property type="entry name" value="Phage_Mu_Gam"/>
    <property type="match status" value="1"/>
</dbReference>
<protein>
    <submittedName>
        <fullName evidence="1">Host-nuclease inhibitor protein Gam</fullName>
    </submittedName>
</protein>
<name>A0A344J3S7_9GAMM</name>
<gene>
    <name evidence="1" type="ORF">DCD74_02365</name>
</gene>
<dbReference type="EMBL" id="CP029556">
    <property type="protein sequence ID" value="AXA83687.1"/>
    <property type="molecule type" value="Genomic_DNA"/>
</dbReference>
<dbReference type="KEGG" id="lue:DCD74_02365"/>
<dbReference type="SUPFAM" id="SSF161266">
    <property type="entry name" value="Gam-like"/>
    <property type="match status" value="1"/>
</dbReference>
<dbReference type="GO" id="GO:0042262">
    <property type="term" value="P:DNA protection"/>
    <property type="evidence" value="ECO:0007669"/>
    <property type="project" value="InterPro"/>
</dbReference>
<dbReference type="OrthoDB" id="8141487at2"/>
<evidence type="ECO:0000313" key="2">
    <source>
        <dbReference type="Proteomes" id="UP000251842"/>
    </source>
</evidence>